<keyword evidence="1" id="KW-0732">Signal</keyword>
<dbReference type="SUPFAM" id="SSF49899">
    <property type="entry name" value="Concanavalin A-like lectins/glucanases"/>
    <property type="match status" value="2"/>
</dbReference>
<dbReference type="Proteomes" id="UP001595839">
    <property type="component" value="Unassembled WGS sequence"/>
</dbReference>
<feature type="domain" description="LamG-like jellyroll fold" evidence="3">
    <location>
        <begin position="477"/>
        <end position="620"/>
    </location>
</feature>
<evidence type="ECO:0000313" key="5">
    <source>
        <dbReference type="Proteomes" id="UP001595839"/>
    </source>
</evidence>
<keyword evidence="2" id="KW-1015">Disulfide bond</keyword>
<evidence type="ECO:0000313" key="4">
    <source>
        <dbReference type="EMBL" id="MFC4502612.1"/>
    </source>
</evidence>
<dbReference type="Pfam" id="PF13385">
    <property type="entry name" value="Laminin_G_3"/>
    <property type="match status" value="2"/>
</dbReference>
<protein>
    <submittedName>
        <fullName evidence="4">LamG domain-containing protein</fullName>
    </submittedName>
</protein>
<dbReference type="Gene3D" id="2.60.120.200">
    <property type="match status" value="2"/>
</dbReference>
<feature type="domain" description="LamG-like jellyroll fold" evidence="3">
    <location>
        <begin position="112"/>
        <end position="255"/>
    </location>
</feature>
<dbReference type="SMART" id="SM00560">
    <property type="entry name" value="LamGL"/>
    <property type="match status" value="2"/>
</dbReference>
<keyword evidence="5" id="KW-1185">Reference proteome</keyword>
<accession>A0ABV9ARZ9</accession>
<gene>
    <name evidence="4" type="ORF">ACFPIH_24385</name>
</gene>
<name>A0ABV9ARZ9_9ACTN</name>
<reference evidence="5" key="1">
    <citation type="journal article" date="2019" name="Int. J. Syst. Evol. Microbiol.">
        <title>The Global Catalogue of Microorganisms (GCM) 10K type strain sequencing project: providing services to taxonomists for standard genome sequencing and annotation.</title>
        <authorList>
            <consortium name="The Broad Institute Genomics Platform"/>
            <consortium name="The Broad Institute Genome Sequencing Center for Infectious Disease"/>
            <person name="Wu L."/>
            <person name="Ma J."/>
        </authorList>
    </citation>
    <scope>NUCLEOTIDE SEQUENCE [LARGE SCALE GENOMIC DNA]</scope>
    <source>
        <strain evidence="5">CGMCC 4.7177</strain>
    </source>
</reference>
<dbReference type="InterPro" id="IPR006558">
    <property type="entry name" value="LamG-like"/>
</dbReference>
<dbReference type="EMBL" id="JBHSFK010000016">
    <property type="protein sequence ID" value="MFC4502612.1"/>
    <property type="molecule type" value="Genomic_DNA"/>
</dbReference>
<dbReference type="InterPro" id="IPR013320">
    <property type="entry name" value="ConA-like_dom_sf"/>
</dbReference>
<organism evidence="4 5">
    <name type="scientific">Streptomyces vulcanius</name>
    <dbReference type="NCBI Taxonomy" id="1441876"/>
    <lineage>
        <taxon>Bacteria</taxon>
        <taxon>Bacillati</taxon>
        <taxon>Actinomycetota</taxon>
        <taxon>Actinomycetes</taxon>
        <taxon>Kitasatosporales</taxon>
        <taxon>Streptomycetaceae</taxon>
        <taxon>Streptomyces</taxon>
    </lineage>
</organism>
<dbReference type="RefSeq" id="WP_381168854.1">
    <property type="nucleotide sequence ID" value="NZ_JBHSFK010000016.1"/>
</dbReference>
<proteinExistence type="predicted"/>
<dbReference type="PANTHER" id="PTHR47635:SF2">
    <property type="entry name" value="LAMG-LIKE JELLYROLL FOLD DOMAIN-CONTAINING PROTEIN"/>
    <property type="match status" value="1"/>
</dbReference>
<sequence length="765" mass="82145">MLRNNERGVKARAGASPLRRIRAGLVATLSLALVVGAGLLTTAPPAQADITDGLLLRYKLDEASGTVAHDSSGHDHDGTVVGTADLGGDEGLGFNGTDTYVKMPDNIMAGLNSISVDFDVRIDPTLGSPYFFYGLGNTSGTKGNGYLFTTGNSFRTSLSLTDYTAKQDIQPSGAAYELPRGAWEHVTYTQTGHTGILYENGVEKARNTNVTITPGAIGGGTTIANYIGRSLYANDKYFKGRMRDFRVYDKALSPAEVEDRANAVELQWEELQALATYNGALAAFEDPNIGPVVIFPSDYTGDIDNVQRPPDWTDSSGHTPTLWPTPTTAKSQLFTADQITALQDAVFAAVQPDGDTTYDLTVRYDGMSDRVVAQTNAPSSVTDPLTTQYTGQLVIDTSTDTHPSPPACTPAQAGVTKGLLLDYRLNESIGEAVHDFSGHDREGTVVGTADLGGDEGLGFNGTDTYVKMPDNIMAGLNSISVDFDVRIDPTLGSPYFFYGLGNTSGTKGNGYLFTTGNSFRTSLSLTDYTAKQDIQPSGAAYELPRGAWEHVTYTQTGHTGILYENGVEKARNTNVTITPGAIGGGTTIANYIGRSLYANDKYFKGRMRDFRVYDHALTPTEVQDRANEPAKHWEQLQELANYNCALAYFDDPNIGPVITFPSDYDGDLDDLQTPTDWTDSSGQAPTSWPTPTTVKSPTFTAAQVKKITDAAYAQIAPDADQTYRVAVSYDGMSDRMVVVTDAPASVTDPLLNTYPGMITLQAPPA</sequence>
<evidence type="ECO:0000259" key="3">
    <source>
        <dbReference type="SMART" id="SM00560"/>
    </source>
</evidence>
<evidence type="ECO:0000256" key="2">
    <source>
        <dbReference type="ARBA" id="ARBA00023157"/>
    </source>
</evidence>
<dbReference type="PANTHER" id="PTHR47635">
    <property type="entry name" value="CUB DOMAIN-CONTAINING PROTEIN"/>
    <property type="match status" value="1"/>
</dbReference>
<evidence type="ECO:0000256" key="1">
    <source>
        <dbReference type="ARBA" id="ARBA00022729"/>
    </source>
</evidence>
<comment type="caution">
    <text evidence="4">The sequence shown here is derived from an EMBL/GenBank/DDBJ whole genome shotgun (WGS) entry which is preliminary data.</text>
</comment>